<comment type="caution">
    <text evidence="2">The sequence shown here is derived from an EMBL/GenBank/DDBJ whole genome shotgun (WGS) entry which is preliminary data.</text>
</comment>
<reference evidence="2" key="1">
    <citation type="submission" date="2021-03" db="EMBL/GenBank/DDBJ databases">
        <title>Comparative genomics and phylogenomic investigation of the class Geoglossomycetes provide insights into ecological specialization and systematics.</title>
        <authorList>
            <person name="Melie T."/>
            <person name="Pirro S."/>
            <person name="Miller A.N."/>
            <person name="Quandt A."/>
        </authorList>
    </citation>
    <scope>NUCLEOTIDE SEQUENCE</scope>
    <source>
        <strain evidence="2">CAQ_001_2017</strain>
    </source>
</reference>
<dbReference type="EMBL" id="JAGHQM010001460">
    <property type="protein sequence ID" value="KAH0553473.1"/>
    <property type="molecule type" value="Genomic_DNA"/>
</dbReference>
<feature type="compositionally biased region" description="Basic and acidic residues" evidence="1">
    <location>
        <begin position="14"/>
        <end position="27"/>
    </location>
</feature>
<evidence type="ECO:0000313" key="3">
    <source>
        <dbReference type="Proteomes" id="UP000750711"/>
    </source>
</evidence>
<proteinExistence type="predicted"/>
<feature type="region of interest" description="Disordered" evidence="1">
    <location>
        <begin position="1"/>
        <end position="27"/>
    </location>
</feature>
<name>A0A9P8IDN1_9PEZI</name>
<dbReference type="AlphaFoldDB" id="A0A9P8IDN1"/>
<gene>
    <name evidence="2" type="ORF">GP486_006459</name>
</gene>
<dbReference type="Proteomes" id="UP000750711">
    <property type="component" value="Unassembled WGS sequence"/>
</dbReference>
<evidence type="ECO:0000313" key="2">
    <source>
        <dbReference type="EMBL" id="KAH0553473.1"/>
    </source>
</evidence>
<sequence length="149" mass="16895">MVNISKTRGSNQPHDIEDGRLSERRQQNVDKISALQRELEEVAKTTRCVSRHGLCFSNYAPDTEKGLSWQPSISDVDQDAVSEGSAIPIGTYRYDTLERAKISIHPIPPENLPSLNAILKREVSNERKREISDIAERVSKRFFTRSTTL</sequence>
<accession>A0A9P8IDN1</accession>
<evidence type="ECO:0000256" key="1">
    <source>
        <dbReference type="SAM" id="MobiDB-lite"/>
    </source>
</evidence>
<protein>
    <submittedName>
        <fullName evidence="2">Uncharacterized protein</fullName>
    </submittedName>
</protein>
<organism evidence="2 3">
    <name type="scientific">Trichoglossum hirsutum</name>
    <dbReference type="NCBI Taxonomy" id="265104"/>
    <lineage>
        <taxon>Eukaryota</taxon>
        <taxon>Fungi</taxon>
        <taxon>Dikarya</taxon>
        <taxon>Ascomycota</taxon>
        <taxon>Pezizomycotina</taxon>
        <taxon>Geoglossomycetes</taxon>
        <taxon>Geoglossales</taxon>
        <taxon>Geoglossaceae</taxon>
        <taxon>Trichoglossum</taxon>
    </lineage>
</organism>
<keyword evidence="3" id="KW-1185">Reference proteome</keyword>
<feature type="compositionally biased region" description="Polar residues" evidence="1">
    <location>
        <begin position="1"/>
        <end position="13"/>
    </location>
</feature>